<feature type="compositionally biased region" description="Basic residues" evidence="1">
    <location>
        <begin position="33"/>
        <end position="42"/>
    </location>
</feature>
<comment type="caution">
    <text evidence="2">The sequence shown here is derived from an EMBL/GenBank/DDBJ whole genome shotgun (WGS) entry which is preliminary data.</text>
</comment>
<sequence length="208" mass="23347">MLRRLFEKRGAKGPGQREQVSLVLGKTKDSASHRRKVRRPLRKNSTQVGGDINLATAREWADLTGPIPLSHRSEVTVSAIRFVQRVIVSMAHSLSVAPQPLSIGSSPYLSLFPLLDILFLPKRPETHCRLGERISCGVVGTMMDSVFRRSSFFIKDELHMWRSEYNCDGCIFFPSCDEEVVKMHSHIRAPVRTGSVGVKPTKKVPLKI</sequence>
<dbReference type="EMBL" id="BGZK01000178">
    <property type="protein sequence ID" value="GBP26233.1"/>
    <property type="molecule type" value="Genomic_DNA"/>
</dbReference>
<keyword evidence="3" id="KW-1185">Reference proteome</keyword>
<evidence type="ECO:0000313" key="3">
    <source>
        <dbReference type="Proteomes" id="UP000299102"/>
    </source>
</evidence>
<feature type="region of interest" description="Disordered" evidence="1">
    <location>
        <begin position="24"/>
        <end position="44"/>
    </location>
</feature>
<accession>A0A4C1UIC9</accession>
<organism evidence="2 3">
    <name type="scientific">Eumeta variegata</name>
    <name type="common">Bagworm moth</name>
    <name type="synonym">Eumeta japonica</name>
    <dbReference type="NCBI Taxonomy" id="151549"/>
    <lineage>
        <taxon>Eukaryota</taxon>
        <taxon>Metazoa</taxon>
        <taxon>Ecdysozoa</taxon>
        <taxon>Arthropoda</taxon>
        <taxon>Hexapoda</taxon>
        <taxon>Insecta</taxon>
        <taxon>Pterygota</taxon>
        <taxon>Neoptera</taxon>
        <taxon>Endopterygota</taxon>
        <taxon>Lepidoptera</taxon>
        <taxon>Glossata</taxon>
        <taxon>Ditrysia</taxon>
        <taxon>Tineoidea</taxon>
        <taxon>Psychidae</taxon>
        <taxon>Oiketicinae</taxon>
        <taxon>Eumeta</taxon>
    </lineage>
</organism>
<proteinExistence type="predicted"/>
<protein>
    <submittedName>
        <fullName evidence="2">Uncharacterized protein</fullName>
    </submittedName>
</protein>
<name>A0A4C1UIC9_EUMVA</name>
<evidence type="ECO:0000256" key="1">
    <source>
        <dbReference type="SAM" id="MobiDB-lite"/>
    </source>
</evidence>
<dbReference type="Proteomes" id="UP000299102">
    <property type="component" value="Unassembled WGS sequence"/>
</dbReference>
<gene>
    <name evidence="2" type="ORF">EVAR_16085_1</name>
</gene>
<evidence type="ECO:0000313" key="2">
    <source>
        <dbReference type="EMBL" id="GBP26233.1"/>
    </source>
</evidence>
<dbReference type="AlphaFoldDB" id="A0A4C1UIC9"/>
<reference evidence="2 3" key="1">
    <citation type="journal article" date="2019" name="Commun. Biol.">
        <title>The bagworm genome reveals a unique fibroin gene that provides high tensile strength.</title>
        <authorList>
            <person name="Kono N."/>
            <person name="Nakamura H."/>
            <person name="Ohtoshi R."/>
            <person name="Tomita M."/>
            <person name="Numata K."/>
            <person name="Arakawa K."/>
        </authorList>
    </citation>
    <scope>NUCLEOTIDE SEQUENCE [LARGE SCALE GENOMIC DNA]</scope>
</reference>